<proteinExistence type="inferred from homology"/>
<evidence type="ECO:0000256" key="2">
    <source>
        <dbReference type="ARBA" id="ARBA00009797"/>
    </source>
</evidence>
<dbReference type="Pfam" id="PF09810">
    <property type="entry name" value="Exo5"/>
    <property type="match status" value="1"/>
</dbReference>
<dbReference type="PANTHER" id="PTHR14464">
    <property type="entry name" value="EXONUCLEASE V"/>
    <property type="match status" value="1"/>
</dbReference>
<dbReference type="GO" id="GO:0051539">
    <property type="term" value="F:4 iron, 4 sulfur cluster binding"/>
    <property type="evidence" value="ECO:0007669"/>
    <property type="project" value="UniProtKB-KW"/>
</dbReference>
<organism evidence="8 9">
    <name type="scientific">Aspergillus glaucus CBS 516.65</name>
    <dbReference type="NCBI Taxonomy" id="1160497"/>
    <lineage>
        <taxon>Eukaryota</taxon>
        <taxon>Fungi</taxon>
        <taxon>Dikarya</taxon>
        <taxon>Ascomycota</taxon>
        <taxon>Pezizomycotina</taxon>
        <taxon>Eurotiomycetes</taxon>
        <taxon>Eurotiomycetidae</taxon>
        <taxon>Eurotiales</taxon>
        <taxon>Aspergillaceae</taxon>
        <taxon>Aspergillus</taxon>
        <taxon>Aspergillus subgen. Aspergillus</taxon>
    </lineage>
</organism>
<comment type="cofactor">
    <cofactor evidence="1">
        <name>[4Fe-4S] cluster</name>
        <dbReference type="ChEBI" id="CHEBI:49883"/>
    </cofactor>
</comment>
<gene>
    <name evidence="8" type="ORF">ASPGLDRAFT_32044</name>
</gene>
<accession>A0A1L9VUH7</accession>
<evidence type="ECO:0000313" key="9">
    <source>
        <dbReference type="Proteomes" id="UP000184300"/>
    </source>
</evidence>
<evidence type="ECO:0000256" key="3">
    <source>
        <dbReference type="ARBA" id="ARBA00011245"/>
    </source>
</evidence>
<keyword evidence="9" id="KW-1185">Reference proteome</keyword>
<reference evidence="9" key="1">
    <citation type="journal article" date="2017" name="Genome Biol.">
        <title>Comparative genomics reveals high biological diversity and specific adaptations in the industrially and medically important fungal genus Aspergillus.</title>
        <authorList>
            <person name="de Vries R.P."/>
            <person name="Riley R."/>
            <person name="Wiebenga A."/>
            <person name="Aguilar-Osorio G."/>
            <person name="Amillis S."/>
            <person name="Uchima C.A."/>
            <person name="Anderluh G."/>
            <person name="Asadollahi M."/>
            <person name="Askin M."/>
            <person name="Barry K."/>
            <person name="Battaglia E."/>
            <person name="Bayram O."/>
            <person name="Benocci T."/>
            <person name="Braus-Stromeyer S.A."/>
            <person name="Caldana C."/>
            <person name="Canovas D."/>
            <person name="Cerqueira G.C."/>
            <person name="Chen F."/>
            <person name="Chen W."/>
            <person name="Choi C."/>
            <person name="Clum A."/>
            <person name="Dos Santos R.A."/>
            <person name="Damasio A.R."/>
            <person name="Diallinas G."/>
            <person name="Emri T."/>
            <person name="Fekete E."/>
            <person name="Flipphi M."/>
            <person name="Freyberg S."/>
            <person name="Gallo A."/>
            <person name="Gournas C."/>
            <person name="Habgood R."/>
            <person name="Hainaut M."/>
            <person name="Harispe M.L."/>
            <person name="Henrissat B."/>
            <person name="Hilden K.S."/>
            <person name="Hope R."/>
            <person name="Hossain A."/>
            <person name="Karabika E."/>
            <person name="Karaffa L."/>
            <person name="Karanyi Z."/>
            <person name="Krasevec N."/>
            <person name="Kuo A."/>
            <person name="Kusch H."/>
            <person name="LaButti K."/>
            <person name="Lagendijk E.L."/>
            <person name="Lapidus A."/>
            <person name="Levasseur A."/>
            <person name="Lindquist E."/>
            <person name="Lipzen A."/>
            <person name="Logrieco A.F."/>
            <person name="MacCabe A."/>
            <person name="Maekelae M.R."/>
            <person name="Malavazi I."/>
            <person name="Melin P."/>
            <person name="Meyer V."/>
            <person name="Mielnichuk N."/>
            <person name="Miskei M."/>
            <person name="Molnar A.P."/>
            <person name="Mule G."/>
            <person name="Ngan C.Y."/>
            <person name="Orejas M."/>
            <person name="Orosz E."/>
            <person name="Ouedraogo J.P."/>
            <person name="Overkamp K.M."/>
            <person name="Park H.-S."/>
            <person name="Perrone G."/>
            <person name="Piumi F."/>
            <person name="Punt P.J."/>
            <person name="Ram A.F."/>
            <person name="Ramon A."/>
            <person name="Rauscher S."/>
            <person name="Record E."/>
            <person name="Riano-Pachon D.M."/>
            <person name="Robert V."/>
            <person name="Roehrig J."/>
            <person name="Ruller R."/>
            <person name="Salamov A."/>
            <person name="Salih N.S."/>
            <person name="Samson R.A."/>
            <person name="Sandor E."/>
            <person name="Sanguinetti M."/>
            <person name="Schuetze T."/>
            <person name="Sepcic K."/>
            <person name="Shelest E."/>
            <person name="Sherlock G."/>
            <person name="Sophianopoulou V."/>
            <person name="Squina F.M."/>
            <person name="Sun H."/>
            <person name="Susca A."/>
            <person name="Todd R.B."/>
            <person name="Tsang A."/>
            <person name="Unkles S.E."/>
            <person name="van de Wiele N."/>
            <person name="van Rossen-Uffink D."/>
            <person name="Oliveira J.V."/>
            <person name="Vesth T.C."/>
            <person name="Visser J."/>
            <person name="Yu J.-H."/>
            <person name="Zhou M."/>
            <person name="Andersen M.R."/>
            <person name="Archer D.B."/>
            <person name="Baker S.E."/>
            <person name="Benoit I."/>
            <person name="Brakhage A.A."/>
            <person name="Braus G.H."/>
            <person name="Fischer R."/>
            <person name="Frisvad J.C."/>
            <person name="Goldman G.H."/>
            <person name="Houbraken J."/>
            <person name="Oakley B."/>
            <person name="Pocsi I."/>
            <person name="Scazzocchio C."/>
            <person name="Seiboth B."/>
            <person name="vanKuyk P.A."/>
            <person name="Wortman J."/>
            <person name="Dyer P.S."/>
            <person name="Grigoriev I.V."/>
        </authorList>
    </citation>
    <scope>NUCLEOTIDE SEQUENCE [LARGE SCALE GENOMIC DNA]</scope>
    <source>
        <strain evidence="9">CBS 516.65</strain>
    </source>
</reference>
<keyword evidence="5" id="KW-0540">Nuclease</keyword>
<keyword evidence="4" id="KW-0408">Iron</keyword>
<feature type="compositionally biased region" description="Pro residues" evidence="7">
    <location>
        <begin position="48"/>
        <end position="61"/>
    </location>
</feature>
<dbReference type="RefSeq" id="XP_022404233.1">
    <property type="nucleotide sequence ID" value="XM_022544131.1"/>
</dbReference>
<dbReference type="GO" id="GO:0036297">
    <property type="term" value="P:interstrand cross-link repair"/>
    <property type="evidence" value="ECO:0007669"/>
    <property type="project" value="TreeGrafter"/>
</dbReference>
<evidence type="ECO:0000256" key="1">
    <source>
        <dbReference type="ARBA" id="ARBA00001966"/>
    </source>
</evidence>
<feature type="region of interest" description="Disordered" evidence="7">
    <location>
        <begin position="1"/>
        <end position="25"/>
    </location>
</feature>
<dbReference type="GO" id="GO:0045145">
    <property type="term" value="F:single-stranded DNA 5'-3' DNA exonuclease activity"/>
    <property type="evidence" value="ECO:0007669"/>
    <property type="project" value="InterPro"/>
</dbReference>
<dbReference type="InterPro" id="IPR019190">
    <property type="entry name" value="EXOV"/>
</dbReference>
<dbReference type="OrthoDB" id="354769at2759"/>
<keyword evidence="4" id="KW-0004">4Fe-4S</keyword>
<evidence type="ECO:0000256" key="4">
    <source>
        <dbReference type="ARBA" id="ARBA00022485"/>
    </source>
</evidence>
<keyword evidence="4" id="KW-0411">Iron-sulfur</keyword>
<feature type="compositionally biased region" description="Pro residues" evidence="7">
    <location>
        <begin position="1"/>
        <end position="11"/>
    </location>
</feature>
<dbReference type="GeneID" id="34460392"/>
<evidence type="ECO:0000313" key="8">
    <source>
        <dbReference type="EMBL" id="OJJ87550.1"/>
    </source>
</evidence>
<feature type="region of interest" description="Disordered" evidence="7">
    <location>
        <begin position="179"/>
        <end position="203"/>
    </location>
</feature>
<dbReference type="PANTHER" id="PTHR14464:SF4">
    <property type="entry name" value="EXONUCLEASE V"/>
    <property type="match status" value="1"/>
</dbReference>
<dbReference type="GO" id="GO:0005634">
    <property type="term" value="C:nucleus"/>
    <property type="evidence" value="ECO:0007669"/>
    <property type="project" value="TreeGrafter"/>
</dbReference>
<keyword evidence="6" id="KW-0269">Exonuclease</keyword>
<keyword evidence="6" id="KW-0378">Hydrolase</keyword>
<dbReference type="GO" id="GO:0005739">
    <property type="term" value="C:mitochondrion"/>
    <property type="evidence" value="ECO:0007669"/>
    <property type="project" value="TreeGrafter"/>
</dbReference>
<comment type="similarity">
    <text evidence="2">Belongs to the EXO5 family.</text>
</comment>
<dbReference type="EMBL" id="KV878890">
    <property type="protein sequence ID" value="OJJ87550.1"/>
    <property type="molecule type" value="Genomic_DNA"/>
</dbReference>
<keyword evidence="4" id="KW-0479">Metal-binding</keyword>
<evidence type="ECO:0000256" key="6">
    <source>
        <dbReference type="ARBA" id="ARBA00022839"/>
    </source>
</evidence>
<dbReference type="AlphaFoldDB" id="A0A1L9VUH7"/>
<protein>
    <submittedName>
        <fullName evidence="8">Uncharacterized protein</fullName>
    </submittedName>
</protein>
<comment type="subunit">
    <text evidence="3">Monomer.</text>
</comment>
<evidence type="ECO:0000256" key="5">
    <source>
        <dbReference type="ARBA" id="ARBA00022722"/>
    </source>
</evidence>
<feature type="region of interest" description="Disordered" evidence="7">
    <location>
        <begin position="41"/>
        <end position="163"/>
    </location>
</feature>
<sequence>MSYPANPPPQQSTPDDSDYGSDFTPEQEALVNELFAKIATESASVAPTTPPPPPLPQPPSQLPRNTATEVAAAIPTATQDTVGAQDIEDYYAPHSSPRVPRVLGREKPGTSWQLYKTAGGPWSKTSGADTGTGPGPGLPAQNSSNGGAEFVEHPNSTEGRARNRERDIAREQEWVAAMNPAGTGTGTGDNPAADTTRSPIERFRRPPNKAFSVSDLISPAWCELQYWYTLTKYGRKRRTAAMKQGTTIHKTLEDEVHTTVSVEVTTKEDALALRIWNIIQGLRTLREFGMTRELEVWGLVDGELVNGVIDQLSYECPDPELEVSAASYYADVEATRAALPEYQMSLTDYLLSSSQRGKRLDELSWDQNEEVHWSASPLPPPPEACEIPRVYMTDIKTKGSGSIPTVKSTSFRPTSLQLQLYYHMLNRLVTSDDVTIESLAARYNLNPNRPFTDAFIAEVGALNDQFFDAMSSQEFDPDFIPTPEDALKKPPSSPSSSIIPPSGSQDSTTVLIENNNLTNLWRLMKDHLRLTFLPSQETEVPMAPSIPSEIQPSILESYPTVISPLLTARYLSASESRSLGSRSFLYDPVSMTSYLSDQMSWWKGQRDPRGVEVMEAWKCRICEFRDECSWRQEKAWALANWNRGRKRAAA</sequence>
<feature type="region of interest" description="Disordered" evidence="7">
    <location>
        <begin position="478"/>
        <end position="507"/>
    </location>
</feature>
<dbReference type="VEuPathDB" id="FungiDB:ASPGLDRAFT_32044"/>
<evidence type="ECO:0000256" key="7">
    <source>
        <dbReference type="SAM" id="MobiDB-lite"/>
    </source>
</evidence>
<dbReference type="Proteomes" id="UP000184300">
    <property type="component" value="Unassembled WGS sequence"/>
</dbReference>
<name>A0A1L9VUH7_ASPGL</name>